<accession>A0ABW4TD75</accession>
<evidence type="ECO:0000313" key="2">
    <source>
        <dbReference type="EMBL" id="MFD1939322.1"/>
    </source>
</evidence>
<dbReference type="InterPro" id="IPR036244">
    <property type="entry name" value="TipA-like_antibiotic-bd"/>
</dbReference>
<reference evidence="3" key="1">
    <citation type="journal article" date="2019" name="Int. J. Syst. Evol. Microbiol.">
        <title>The Global Catalogue of Microorganisms (GCM) 10K type strain sequencing project: providing services to taxonomists for standard genome sequencing and annotation.</title>
        <authorList>
            <consortium name="The Broad Institute Genomics Platform"/>
            <consortium name="The Broad Institute Genome Sequencing Center for Infectious Disease"/>
            <person name="Wu L."/>
            <person name="Ma J."/>
        </authorList>
    </citation>
    <scope>NUCLEOTIDE SEQUENCE [LARGE SCALE GENOMIC DNA]</scope>
    <source>
        <strain evidence="3">ICMP 6774ER</strain>
    </source>
</reference>
<gene>
    <name evidence="2" type="ORF">ACFSKW_48460</name>
</gene>
<dbReference type="RefSeq" id="WP_379581498.1">
    <property type="nucleotide sequence ID" value="NZ_JBHUFV010000081.1"/>
</dbReference>
<organism evidence="2 3">
    <name type="scientific">Nonomuraea mangrovi</name>
    <dbReference type="NCBI Taxonomy" id="2316207"/>
    <lineage>
        <taxon>Bacteria</taxon>
        <taxon>Bacillati</taxon>
        <taxon>Actinomycetota</taxon>
        <taxon>Actinomycetes</taxon>
        <taxon>Streptosporangiales</taxon>
        <taxon>Streptosporangiaceae</taxon>
        <taxon>Nonomuraea</taxon>
    </lineage>
</organism>
<feature type="domain" description="TipAS antibiotic-recognition" evidence="1">
    <location>
        <begin position="20"/>
        <end position="136"/>
    </location>
</feature>
<sequence length="139" mass="15272">MALTPADKAELFGGFDVDGHAEEAAANWGGTPAWTESQRRTSSYGKDEWRRCLAESGEISRGLAALMAAQVPASSKEAMDLAEEHRRHITRWFYDCTSEIHRGLGELYVTDARFTASLDQAAKGLAHYLRDAINANAAR</sequence>
<dbReference type="SUPFAM" id="SSF89082">
    <property type="entry name" value="Antibiotic binding domain of TipA-like multidrug resistance regulators"/>
    <property type="match status" value="1"/>
</dbReference>
<proteinExistence type="predicted"/>
<dbReference type="InterPro" id="IPR012925">
    <property type="entry name" value="TipAS_dom"/>
</dbReference>
<evidence type="ECO:0000259" key="1">
    <source>
        <dbReference type="Pfam" id="PF07739"/>
    </source>
</evidence>
<name>A0ABW4TD75_9ACTN</name>
<dbReference type="Gene3D" id="1.10.490.50">
    <property type="entry name" value="Antibiotic binding domain of TipA-like multidrug resistance regulators"/>
    <property type="match status" value="1"/>
</dbReference>
<protein>
    <submittedName>
        <fullName evidence="2">TipAS antibiotic-recognition domain-containing protein</fullName>
    </submittedName>
</protein>
<evidence type="ECO:0000313" key="3">
    <source>
        <dbReference type="Proteomes" id="UP001597368"/>
    </source>
</evidence>
<dbReference type="Pfam" id="PF07739">
    <property type="entry name" value="TipAS"/>
    <property type="match status" value="1"/>
</dbReference>
<dbReference type="Proteomes" id="UP001597368">
    <property type="component" value="Unassembled WGS sequence"/>
</dbReference>
<keyword evidence="3" id="KW-1185">Reference proteome</keyword>
<comment type="caution">
    <text evidence="2">The sequence shown here is derived from an EMBL/GenBank/DDBJ whole genome shotgun (WGS) entry which is preliminary data.</text>
</comment>
<dbReference type="EMBL" id="JBHUFV010000081">
    <property type="protein sequence ID" value="MFD1939322.1"/>
    <property type="molecule type" value="Genomic_DNA"/>
</dbReference>